<dbReference type="InterPro" id="IPR036034">
    <property type="entry name" value="PDZ_sf"/>
</dbReference>
<protein>
    <recommendedName>
        <fullName evidence="1">PDZ domain-containing protein</fullName>
    </recommendedName>
</protein>
<dbReference type="AlphaFoldDB" id="A0AAY5ELK8"/>
<dbReference type="Pfam" id="PF00595">
    <property type="entry name" value="PDZ"/>
    <property type="match status" value="1"/>
</dbReference>
<dbReference type="PANTHER" id="PTHR19964:SF84">
    <property type="entry name" value="LIGAND OF NUMB PROTEIN X 2-LIKE ISOFORM X1"/>
    <property type="match status" value="1"/>
</dbReference>
<dbReference type="SUPFAM" id="SSF50156">
    <property type="entry name" value="PDZ domain-like"/>
    <property type="match status" value="1"/>
</dbReference>
<dbReference type="Gene3D" id="2.30.42.10">
    <property type="match status" value="1"/>
</dbReference>
<dbReference type="PANTHER" id="PTHR19964">
    <property type="entry name" value="MULTIPLE PDZ DOMAIN PROTEIN"/>
    <property type="match status" value="1"/>
</dbReference>
<dbReference type="SMART" id="SM00228">
    <property type="entry name" value="PDZ"/>
    <property type="match status" value="1"/>
</dbReference>
<reference evidence="2 3" key="1">
    <citation type="submission" date="2020-05" db="EMBL/GenBank/DDBJ databases">
        <title>Electrophorus electricus (electric eel) genome, fEleEle1, primary haplotype.</title>
        <authorList>
            <person name="Myers G."/>
            <person name="Meyer A."/>
            <person name="Fedrigo O."/>
            <person name="Formenti G."/>
            <person name="Rhie A."/>
            <person name="Tracey A."/>
            <person name="Sims Y."/>
            <person name="Jarvis E.D."/>
        </authorList>
    </citation>
    <scope>NUCLEOTIDE SEQUENCE [LARGE SCALE GENOMIC DNA]</scope>
</reference>
<dbReference type="PROSITE" id="PS50106">
    <property type="entry name" value="PDZ"/>
    <property type="match status" value="1"/>
</dbReference>
<feature type="domain" description="PDZ" evidence="1">
    <location>
        <begin position="18"/>
        <end position="102"/>
    </location>
</feature>
<dbReference type="InterPro" id="IPR051342">
    <property type="entry name" value="PDZ_scaffold"/>
</dbReference>
<keyword evidence="3" id="KW-1185">Reference proteome</keyword>
<reference evidence="2" key="3">
    <citation type="submission" date="2025-09" db="UniProtKB">
        <authorList>
            <consortium name="Ensembl"/>
        </authorList>
    </citation>
    <scope>IDENTIFICATION</scope>
</reference>
<accession>A0AAY5ELK8</accession>
<dbReference type="CDD" id="cd00136">
    <property type="entry name" value="PDZ_canonical"/>
    <property type="match status" value="1"/>
</dbReference>
<sequence>MSVFRDVFMDVNVPLFLRVMLIRRKGESLGISIIGGNDTGIFVSEIMKGGVVALDGRLLPGDQILSLLAVNGRSLQGVTHTEAIAILRQAGSRVTLTILSPTPTTRMANMFVIRKFHQLCEELKGFTAVQALECYFIHGPKCFLQLTSFSMTPDNKNK</sequence>
<reference evidence="2" key="2">
    <citation type="submission" date="2025-08" db="UniProtKB">
        <authorList>
            <consortium name="Ensembl"/>
        </authorList>
    </citation>
    <scope>IDENTIFICATION</scope>
</reference>
<evidence type="ECO:0000259" key="1">
    <source>
        <dbReference type="PROSITE" id="PS50106"/>
    </source>
</evidence>
<dbReference type="Proteomes" id="UP000314983">
    <property type="component" value="Chromosome 9"/>
</dbReference>
<dbReference type="Ensembl" id="ENSEEET00000064231.1">
    <property type="protein sequence ID" value="ENSEEEP00000057793.1"/>
    <property type="gene ID" value="ENSEEEG00000025312.1"/>
</dbReference>
<name>A0AAY5ELK8_ELEEL</name>
<proteinExistence type="predicted"/>
<dbReference type="InterPro" id="IPR001478">
    <property type="entry name" value="PDZ"/>
</dbReference>
<dbReference type="GeneTree" id="ENSGT01120000275907"/>
<evidence type="ECO:0000313" key="2">
    <source>
        <dbReference type="Ensembl" id="ENSEEEP00000057793.1"/>
    </source>
</evidence>
<evidence type="ECO:0000313" key="3">
    <source>
        <dbReference type="Proteomes" id="UP000314983"/>
    </source>
</evidence>
<organism evidence="2 3">
    <name type="scientific">Electrophorus electricus</name>
    <name type="common">Electric eel</name>
    <name type="synonym">Gymnotus electricus</name>
    <dbReference type="NCBI Taxonomy" id="8005"/>
    <lineage>
        <taxon>Eukaryota</taxon>
        <taxon>Metazoa</taxon>
        <taxon>Chordata</taxon>
        <taxon>Craniata</taxon>
        <taxon>Vertebrata</taxon>
        <taxon>Euteleostomi</taxon>
        <taxon>Actinopterygii</taxon>
        <taxon>Neopterygii</taxon>
        <taxon>Teleostei</taxon>
        <taxon>Ostariophysi</taxon>
        <taxon>Gymnotiformes</taxon>
        <taxon>Gymnotoidei</taxon>
        <taxon>Gymnotidae</taxon>
        <taxon>Electrophorus</taxon>
    </lineage>
</organism>